<keyword evidence="7" id="KW-0547">Nucleotide-binding</keyword>
<feature type="domain" description="AMP-binding enzyme C-terminal" evidence="19">
    <location>
        <begin position="516"/>
        <end position="592"/>
    </location>
</feature>
<comment type="caution">
    <text evidence="20">The sequence shown here is derived from an EMBL/GenBank/DDBJ whole genome shotgun (WGS) entry which is preliminary data.</text>
</comment>
<dbReference type="InterPro" id="IPR000873">
    <property type="entry name" value="AMP-dep_synth/lig_dom"/>
</dbReference>
<dbReference type="Gene3D" id="3.40.50.12780">
    <property type="entry name" value="N-terminal domain of ligase-like"/>
    <property type="match status" value="1"/>
</dbReference>
<dbReference type="GO" id="GO:0044539">
    <property type="term" value="P:long-chain fatty acid import into cell"/>
    <property type="evidence" value="ECO:0007669"/>
    <property type="project" value="TreeGrafter"/>
</dbReference>
<dbReference type="GO" id="GO:0005811">
    <property type="term" value="C:lipid droplet"/>
    <property type="evidence" value="ECO:0007669"/>
    <property type="project" value="TreeGrafter"/>
</dbReference>
<dbReference type="PROSITE" id="PS00455">
    <property type="entry name" value="AMP_BINDING"/>
    <property type="match status" value="1"/>
</dbReference>
<evidence type="ECO:0000256" key="17">
    <source>
        <dbReference type="ARBA" id="ARBA00078285"/>
    </source>
</evidence>
<dbReference type="STRING" id="1263082.A0A068RMA8"/>
<evidence type="ECO:0000259" key="19">
    <source>
        <dbReference type="Pfam" id="PF13193"/>
    </source>
</evidence>
<evidence type="ECO:0000256" key="5">
    <source>
        <dbReference type="ARBA" id="ARBA00022598"/>
    </source>
</evidence>
<evidence type="ECO:0000256" key="10">
    <source>
        <dbReference type="ARBA" id="ARBA00023055"/>
    </source>
</evidence>
<accession>A0A068RMA8</accession>
<dbReference type="OrthoDB" id="288590at2759"/>
<dbReference type="EMBL" id="CBTN010000007">
    <property type="protein sequence ID" value="CDH50772.1"/>
    <property type="molecule type" value="Genomic_DNA"/>
</dbReference>
<dbReference type="FunFam" id="3.30.300.30:FF:000002">
    <property type="entry name" value="Long-chain fatty acid transport protein 1"/>
    <property type="match status" value="1"/>
</dbReference>
<dbReference type="Pfam" id="PF13193">
    <property type="entry name" value="AMP-binding_C"/>
    <property type="match status" value="1"/>
</dbReference>
<evidence type="ECO:0000256" key="11">
    <source>
        <dbReference type="ARBA" id="ARBA00023136"/>
    </source>
</evidence>
<evidence type="ECO:0000256" key="9">
    <source>
        <dbReference type="ARBA" id="ARBA00022989"/>
    </source>
</evidence>
<dbReference type="GO" id="GO:0009898">
    <property type="term" value="C:cytoplasmic side of plasma membrane"/>
    <property type="evidence" value="ECO:0007669"/>
    <property type="project" value="TreeGrafter"/>
</dbReference>
<dbReference type="InterPro" id="IPR045851">
    <property type="entry name" value="AMP-bd_C_sf"/>
</dbReference>
<keyword evidence="6" id="KW-0812">Transmembrane</keyword>
<evidence type="ECO:0000256" key="15">
    <source>
        <dbReference type="ARBA" id="ARBA00060276"/>
    </source>
</evidence>
<keyword evidence="12" id="KW-0576">Peroxisome</keyword>
<sequence length="638" mass="72296">MILFNPYTDNREKGTIATIGALGAMYLDAKYAIRYDVHMLKSVRSVLKRHQEAESKDREHIYYHFRDKAKATPDRVFLVFEGREYTYRQLEVASNRLSHWLLDQNVRKGDIICMMHQNHPTFLIAFWAISKIGAIPSLINYNLSGDALLHCLTVAKSKIFLFDPMFEDQVATIAHAAQDEGGVQLAAYGEATEFQEATCQLAPALVPSRLRHYSAEDPSEHLLKGIGIKDVCFLIYTSGTTGMPKAAIVQHARLNGIIWGAAALSRLSENDVTYCCLPLYHATGLYMAMGKCLHVGGTFVLARKFSATRFWDDVYNNNVTVCYYVGELCRYLMNQPHHPLEDKHKVRLFFGNGMAPDIWNAFRERFHIEEVDEFYGASEGPGGLFNINKNEKTAGAVGYFGPLIQLLRRDLKLVKVDPVTEDPIRDAQGFCIPCDYMEPGELLVGLDGQSGRSGFDGYYKNKKATDKKLIQNAFKKGDIYFRTGDLLKRNREGMYFFVDRLGDTFRWKSENVATTEVTQAICKHPAIAEANVFGVTVPHMSGRAGMAALILRQGMQLDFDDFYNHLSSQLPKYAMPVFLRFVPSMNMTGNFKQQKVAFRNEGIDKIPEDQAVYWLQDGRYIPFTKQDLARVQEGDVKL</sequence>
<evidence type="ECO:0000256" key="8">
    <source>
        <dbReference type="ARBA" id="ARBA00022840"/>
    </source>
</evidence>
<evidence type="ECO:0000313" key="21">
    <source>
        <dbReference type="Proteomes" id="UP000027586"/>
    </source>
</evidence>
<comment type="subcellular location">
    <subcellularLocation>
        <location evidence="1">Cell membrane</location>
        <topology evidence="1">Multi-pass membrane protein</topology>
    </subcellularLocation>
    <subcellularLocation>
        <location evidence="13">Peroxisome membrane</location>
    </subcellularLocation>
</comment>
<evidence type="ECO:0000313" key="20">
    <source>
        <dbReference type="EMBL" id="CDH50772.1"/>
    </source>
</evidence>
<evidence type="ECO:0000256" key="16">
    <source>
        <dbReference type="ARBA" id="ARBA00068795"/>
    </source>
</evidence>
<dbReference type="GO" id="GO:0004467">
    <property type="term" value="F:long-chain fatty acid-CoA ligase activity"/>
    <property type="evidence" value="ECO:0007669"/>
    <property type="project" value="TreeGrafter"/>
</dbReference>
<dbReference type="SUPFAM" id="SSF56801">
    <property type="entry name" value="Acetyl-CoA synthetase-like"/>
    <property type="match status" value="1"/>
</dbReference>
<dbReference type="NCBIfam" id="NF006134">
    <property type="entry name" value="PRK08279.1"/>
    <property type="match status" value="1"/>
</dbReference>
<evidence type="ECO:0000256" key="3">
    <source>
        <dbReference type="ARBA" id="ARBA00022448"/>
    </source>
</evidence>
<comment type="function">
    <text evidence="15">Acyl-CoA synthetase required for both the import of long chain fatty acids (LCFAs) (C14-C18) and the activation very long chain fatty acids (VLCFAs) (C20-C26) by esterification of the fatty acids into metabolically active CoA-thioesters for subsequent degradation or incorporation into phospholipids. The transport and fatty acyl-CoA synthetase activities are genetically separable and are thus independent activities. Esterifies VLCFAs in the peroxisome matrix. The VLCFAs are actively transported into peroxisomes by a PXA1-PXA2 heterodimeric transporter in the peroxisomal membrane.</text>
</comment>
<evidence type="ECO:0000256" key="6">
    <source>
        <dbReference type="ARBA" id="ARBA00022692"/>
    </source>
</evidence>
<name>A0A068RMA8_9FUNG</name>
<dbReference type="InterPro" id="IPR042099">
    <property type="entry name" value="ANL_N_sf"/>
</dbReference>
<dbReference type="FunFam" id="3.40.50.12780:FF:000019">
    <property type="entry name" value="Long-chain fatty acid transporter"/>
    <property type="match status" value="1"/>
</dbReference>
<evidence type="ECO:0000256" key="1">
    <source>
        <dbReference type="ARBA" id="ARBA00004651"/>
    </source>
</evidence>
<keyword evidence="11" id="KW-0472">Membrane</keyword>
<dbReference type="PANTHER" id="PTHR43107:SF15">
    <property type="entry name" value="FATTY ACID TRANSPORT PROTEIN 3, ISOFORM A"/>
    <property type="match status" value="1"/>
</dbReference>
<organism evidence="20 21">
    <name type="scientific">Lichtheimia corymbifera JMRC:FSU:9682</name>
    <dbReference type="NCBI Taxonomy" id="1263082"/>
    <lineage>
        <taxon>Eukaryota</taxon>
        <taxon>Fungi</taxon>
        <taxon>Fungi incertae sedis</taxon>
        <taxon>Mucoromycota</taxon>
        <taxon>Mucoromycotina</taxon>
        <taxon>Mucoromycetes</taxon>
        <taxon>Mucorales</taxon>
        <taxon>Lichtheimiaceae</taxon>
        <taxon>Lichtheimia</taxon>
    </lineage>
</organism>
<dbReference type="Proteomes" id="UP000027586">
    <property type="component" value="Unassembled WGS sequence"/>
</dbReference>
<evidence type="ECO:0000256" key="2">
    <source>
        <dbReference type="ARBA" id="ARBA00006432"/>
    </source>
</evidence>
<keyword evidence="8" id="KW-0067">ATP-binding</keyword>
<dbReference type="VEuPathDB" id="FungiDB:LCOR_02468.1"/>
<gene>
    <name evidence="20" type="ORF">LCOR_02468.1</name>
</gene>
<dbReference type="Gene3D" id="3.30.300.30">
    <property type="match status" value="1"/>
</dbReference>
<dbReference type="GO" id="GO:0005324">
    <property type="term" value="F:long-chain fatty acid transmembrane transporter activity"/>
    <property type="evidence" value="ECO:0007669"/>
    <property type="project" value="TreeGrafter"/>
</dbReference>
<comment type="similarity">
    <text evidence="2">Belongs to the ATP-dependent AMP-binding enzyme family.</text>
</comment>
<evidence type="ECO:0000256" key="13">
    <source>
        <dbReference type="ARBA" id="ARBA00046271"/>
    </source>
</evidence>
<keyword evidence="3" id="KW-0813">Transport</keyword>
<keyword evidence="5" id="KW-0436">Ligase</keyword>
<dbReference type="GO" id="GO:0005778">
    <property type="term" value="C:peroxisomal membrane"/>
    <property type="evidence" value="ECO:0007669"/>
    <property type="project" value="UniProtKB-SubCell"/>
</dbReference>
<dbReference type="AlphaFoldDB" id="A0A068RMA8"/>
<evidence type="ECO:0000256" key="4">
    <source>
        <dbReference type="ARBA" id="ARBA00022475"/>
    </source>
</evidence>
<dbReference type="InterPro" id="IPR020845">
    <property type="entry name" value="AMP-binding_CS"/>
</dbReference>
<keyword evidence="9" id="KW-1133">Transmembrane helix</keyword>
<dbReference type="GO" id="GO:0005524">
    <property type="term" value="F:ATP binding"/>
    <property type="evidence" value="ECO:0007669"/>
    <property type="project" value="UniProtKB-KW"/>
</dbReference>
<evidence type="ECO:0000256" key="12">
    <source>
        <dbReference type="ARBA" id="ARBA00023140"/>
    </source>
</evidence>
<dbReference type="Pfam" id="PF00501">
    <property type="entry name" value="AMP-binding"/>
    <property type="match status" value="1"/>
</dbReference>
<feature type="domain" description="AMP-dependent synthetase/ligase" evidence="18">
    <location>
        <begin position="65"/>
        <end position="405"/>
    </location>
</feature>
<protein>
    <recommendedName>
        <fullName evidence="16">Very long-chain fatty acid transport protein</fullName>
    </recommendedName>
    <alternativeName>
        <fullName evidence="17">Very-long-chain acyl-CoA synthetase</fullName>
    </alternativeName>
</protein>
<evidence type="ECO:0000256" key="14">
    <source>
        <dbReference type="ARBA" id="ARBA00051585"/>
    </source>
</evidence>
<evidence type="ECO:0000259" key="18">
    <source>
        <dbReference type="Pfam" id="PF00501"/>
    </source>
</evidence>
<keyword evidence="10" id="KW-0445">Lipid transport</keyword>
<comment type="catalytic activity">
    <reaction evidence="14">
        <text>a very long-chain fatty acid + ATP + CoA = a very long-chain fatty acyl-CoA + AMP + diphosphate</text>
        <dbReference type="Rhea" id="RHEA:54536"/>
        <dbReference type="ChEBI" id="CHEBI:30616"/>
        <dbReference type="ChEBI" id="CHEBI:33019"/>
        <dbReference type="ChEBI" id="CHEBI:57287"/>
        <dbReference type="ChEBI" id="CHEBI:58950"/>
        <dbReference type="ChEBI" id="CHEBI:138261"/>
        <dbReference type="ChEBI" id="CHEBI:456215"/>
    </reaction>
</comment>
<dbReference type="PANTHER" id="PTHR43107">
    <property type="entry name" value="LONG-CHAIN FATTY ACID TRANSPORT PROTEIN"/>
    <property type="match status" value="1"/>
</dbReference>
<keyword evidence="21" id="KW-1185">Reference proteome</keyword>
<reference evidence="20" key="1">
    <citation type="submission" date="2013-08" db="EMBL/GenBank/DDBJ databases">
        <title>Gene expansion shapes genome architecture in the human pathogen Lichtheimia corymbifera: an evolutionary genomics analysis in the ancient terrestrial Mucorales (Mucoromycotina).</title>
        <authorList>
            <person name="Schwartze V.U."/>
            <person name="Winter S."/>
            <person name="Shelest E."/>
            <person name="Marcet-Houben M."/>
            <person name="Horn F."/>
            <person name="Wehner S."/>
            <person name="Hoffmann K."/>
            <person name="Riege K."/>
            <person name="Sammeth M."/>
            <person name="Nowrousian M."/>
            <person name="Valiante V."/>
            <person name="Linde J."/>
            <person name="Jacobsen I.D."/>
            <person name="Marz M."/>
            <person name="Brakhage A.A."/>
            <person name="Gabaldon T."/>
            <person name="Bocker S."/>
            <person name="Voigt K."/>
        </authorList>
    </citation>
    <scope>NUCLEOTIDE SEQUENCE [LARGE SCALE GENOMIC DNA]</scope>
    <source>
        <strain evidence="20">FSU 9682</strain>
    </source>
</reference>
<keyword evidence="4" id="KW-1003">Cell membrane</keyword>
<evidence type="ECO:0000256" key="7">
    <source>
        <dbReference type="ARBA" id="ARBA00022741"/>
    </source>
</evidence>
<dbReference type="InterPro" id="IPR025110">
    <property type="entry name" value="AMP-bd_C"/>
</dbReference>
<proteinExistence type="inferred from homology"/>